<dbReference type="RefSeq" id="WP_385940219.1">
    <property type="nucleotide sequence ID" value="NZ_JBHSOZ010000003.1"/>
</dbReference>
<organism evidence="1 2">
    <name type="scientific">Thalassorhabdus alkalitolerans</name>
    <dbReference type="NCBI Taxonomy" id="2282697"/>
    <lineage>
        <taxon>Bacteria</taxon>
        <taxon>Bacillati</taxon>
        <taxon>Bacillota</taxon>
        <taxon>Bacilli</taxon>
        <taxon>Bacillales</taxon>
        <taxon>Bacillaceae</taxon>
        <taxon>Thalassorhabdus</taxon>
    </lineage>
</organism>
<keyword evidence="2" id="KW-1185">Reference proteome</keyword>
<dbReference type="EMBL" id="JBHSOZ010000003">
    <property type="protein sequence ID" value="MFC5712903.1"/>
    <property type="molecule type" value="Genomic_DNA"/>
</dbReference>
<sequence>MKKNKVTKLTNHEPLELNKIIEGLGFTKNFRSATAEEWYVFIPGFEDPSLGGAPAKVFIQYDLQGNRDVFINTTIIINDPELHQQEKSLLIQQIADELINRLVGYADTLLTVHAGENSYDAEYIKE</sequence>
<evidence type="ECO:0000313" key="2">
    <source>
        <dbReference type="Proteomes" id="UP001596142"/>
    </source>
</evidence>
<evidence type="ECO:0000313" key="1">
    <source>
        <dbReference type="EMBL" id="MFC5712903.1"/>
    </source>
</evidence>
<dbReference type="Proteomes" id="UP001596142">
    <property type="component" value="Unassembled WGS sequence"/>
</dbReference>
<name>A0ABW0YQT7_9BACI</name>
<comment type="caution">
    <text evidence="1">The sequence shown here is derived from an EMBL/GenBank/DDBJ whole genome shotgun (WGS) entry which is preliminary data.</text>
</comment>
<accession>A0ABW0YQT7</accession>
<reference evidence="2" key="1">
    <citation type="journal article" date="2019" name="Int. J. Syst. Evol. Microbiol.">
        <title>The Global Catalogue of Microorganisms (GCM) 10K type strain sequencing project: providing services to taxonomists for standard genome sequencing and annotation.</title>
        <authorList>
            <consortium name="The Broad Institute Genomics Platform"/>
            <consortium name="The Broad Institute Genome Sequencing Center for Infectious Disease"/>
            <person name="Wu L."/>
            <person name="Ma J."/>
        </authorList>
    </citation>
    <scope>NUCLEOTIDE SEQUENCE [LARGE SCALE GENOMIC DNA]</scope>
    <source>
        <strain evidence="2">CECT 7184</strain>
    </source>
</reference>
<protein>
    <submittedName>
        <fullName evidence="1">Uncharacterized protein</fullName>
    </submittedName>
</protein>
<gene>
    <name evidence="1" type="ORF">ACFPU1_08925</name>
</gene>
<proteinExistence type="predicted"/>